<comment type="caution">
    <text evidence="1">The sequence shown here is derived from an EMBL/GenBank/DDBJ whole genome shotgun (WGS) entry which is preliminary data.</text>
</comment>
<name>A0ABT5Z8K3_9ACTN</name>
<protein>
    <submittedName>
        <fullName evidence="1">Uncharacterized protein</fullName>
    </submittedName>
</protein>
<evidence type="ECO:0000313" key="2">
    <source>
        <dbReference type="Proteomes" id="UP001220022"/>
    </source>
</evidence>
<dbReference type="RefSeq" id="WP_275820386.1">
    <property type="nucleotide sequence ID" value="NZ_BAAANM010000030.1"/>
</dbReference>
<proteinExistence type="predicted"/>
<gene>
    <name evidence="1" type="ORF">P2L57_31445</name>
</gene>
<keyword evidence="2" id="KW-1185">Reference proteome</keyword>
<dbReference type="EMBL" id="JARHTQ010000029">
    <property type="protein sequence ID" value="MDF2260079.1"/>
    <property type="molecule type" value="Genomic_DNA"/>
</dbReference>
<sequence>MLPALRAAPYGAEDIAVAFSSLDFTNPAILDHQWVEAAEPSSPAAT</sequence>
<evidence type="ECO:0000313" key="1">
    <source>
        <dbReference type="EMBL" id="MDF2260079.1"/>
    </source>
</evidence>
<organism evidence="1 2">
    <name type="scientific">Streptantibioticus ferralitis</name>
    <dbReference type="NCBI Taxonomy" id="236510"/>
    <lineage>
        <taxon>Bacteria</taxon>
        <taxon>Bacillati</taxon>
        <taxon>Actinomycetota</taxon>
        <taxon>Actinomycetes</taxon>
        <taxon>Kitasatosporales</taxon>
        <taxon>Streptomycetaceae</taxon>
        <taxon>Streptantibioticus</taxon>
    </lineage>
</organism>
<dbReference type="Proteomes" id="UP001220022">
    <property type="component" value="Unassembled WGS sequence"/>
</dbReference>
<reference evidence="1 2" key="1">
    <citation type="submission" date="2023-03" db="EMBL/GenBank/DDBJ databases">
        <title>Draft genome sequence of type strain Streptomyces ferralitis JCM 14344.</title>
        <authorList>
            <person name="Klaysubun C."/>
            <person name="Duangmal K."/>
        </authorList>
    </citation>
    <scope>NUCLEOTIDE SEQUENCE [LARGE SCALE GENOMIC DNA]</scope>
    <source>
        <strain evidence="1 2">JCM 14344</strain>
    </source>
</reference>
<accession>A0ABT5Z8K3</accession>